<sequence>MFTLPSFFSTRAQTPRGSEPTLIPSTMTIPTRKLSVPAAGDLSLFKRLSIRQTLYDYDAEDSENSEPETLAEGYFKHGFFFPLLWIFGAIVLISPLKEPAVDPESHPDSVWAYSSPEERSMRLQRMREAEVKWGKRCLWALLGLLLIVVIAVTVGLGISLRH</sequence>
<protein>
    <recommendedName>
        <fullName evidence="5">Transmembrane protein</fullName>
    </recommendedName>
</protein>
<evidence type="ECO:0000256" key="1">
    <source>
        <dbReference type="SAM" id="MobiDB-lite"/>
    </source>
</evidence>
<feature type="region of interest" description="Disordered" evidence="1">
    <location>
        <begin position="1"/>
        <end position="25"/>
    </location>
</feature>
<reference evidence="3 4" key="1">
    <citation type="submission" date="2015-12" db="EMBL/GenBank/DDBJ databases">
        <title>Draft genome sequence of Moniliophthora roreri, the causal agent of frosty pod rot of cacao.</title>
        <authorList>
            <person name="Aime M.C."/>
            <person name="Diaz-Valderrama J.R."/>
            <person name="Kijpornyongpan T."/>
            <person name="Phillips-Mora W."/>
        </authorList>
    </citation>
    <scope>NUCLEOTIDE SEQUENCE [LARGE SCALE GENOMIC DNA]</scope>
    <source>
        <strain evidence="3 4">MCA 2952</strain>
    </source>
</reference>
<name>A0A0W0F3F7_MONRR</name>
<evidence type="ECO:0000313" key="3">
    <source>
        <dbReference type="EMBL" id="KTB30864.1"/>
    </source>
</evidence>
<keyword evidence="2" id="KW-0812">Transmembrane</keyword>
<feature type="compositionally biased region" description="Polar residues" evidence="1">
    <location>
        <begin position="1"/>
        <end position="16"/>
    </location>
</feature>
<keyword evidence="2" id="KW-1133">Transmembrane helix</keyword>
<accession>A0A0W0F3F7</accession>
<proteinExistence type="predicted"/>
<evidence type="ECO:0000256" key="2">
    <source>
        <dbReference type="SAM" id="Phobius"/>
    </source>
</evidence>
<comment type="caution">
    <text evidence="3">The sequence shown here is derived from an EMBL/GenBank/DDBJ whole genome shotgun (WGS) entry which is preliminary data.</text>
</comment>
<evidence type="ECO:0008006" key="5">
    <source>
        <dbReference type="Google" id="ProtNLM"/>
    </source>
</evidence>
<feature type="transmembrane region" description="Helical" evidence="2">
    <location>
        <begin position="79"/>
        <end position="96"/>
    </location>
</feature>
<gene>
    <name evidence="3" type="ORF">WG66_16564</name>
</gene>
<dbReference type="Proteomes" id="UP000054988">
    <property type="component" value="Unassembled WGS sequence"/>
</dbReference>
<dbReference type="EMBL" id="LATX01002361">
    <property type="protein sequence ID" value="KTB30864.1"/>
    <property type="molecule type" value="Genomic_DNA"/>
</dbReference>
<dbReference type="AlphaFoldDB" id="A0A0W0F3F7"/>
<organism evidence="3 4">
    <name type="scientific">Moniliophthora roreri</name>
    <name type="common">Frosty pod rot fungus</name>
    <name type="synonym">Monilia roreri</name>
    <dbReference type="NCBI Taxonomy" id="221103"/>
    <lineage>
        <taxon>Eukaryota</taxon>
        <taxon>Fungi</taxon>
        <taxon>Dikarya</taxon>
        <taxon>Basidiomycota</taxon>
        <taxon>Agaricomycotina</taxon>
        <taxon>Agaricomycetes</taxon>
        <taxon>Agaricomycetidae</taxon>
        <taxon>Agaricales</taxon>
        <taxon>Marasmiineae</taxon>
        <taxon>Marasmiaceae</taxon>
        <taxon>Moniliophthora</taxon>
    </lineage>
</organism>
<evidence type="ECO:0000313" key="4">
    <source>
        <dbReference type="Proteomes" id="UP000054988"/>
    </source>
</evidence>
<keyword evidence="2" id="KW-0472">Membrane</keyword>
<feature type="transmembrane region" description="Helical" evidence="2">
    <location>
        <begin position="137"/>
        <end position="160"/>
    </location>
</feature>